<dbReference type="InterPro" id="IPR007751">
    <property type="entry name" value="DUF676_lipase-like"/>
</dbReference>
<dbReference type="Gene3D" id="3.40.50.1820">
    <property type="entry name" value="alpha/beta hydrolase"/>
    <property type="match status" value="1"/>
</dbReference>
<evidence type="ECO:0000256" key="5">
    <source>
        <dbReference type="ARBA" id="ARBA00022737"/>
    </source>
</evidence>
<evidence type="ECO:0000256" key="7">
    <source>
        <dbReference type="ARBA" id="ARBA00023128"/>
    </source>
</evidence>
<protein>
    <submittedName>
        <fullName evidence="12">Uncharacterized protein</fullName>
    </submittedName>
</protein>
<evidence type="ECO:0000256" key="1">
    <source>
        <dbReference type="ARBA" id="ARBA00004173"/>
    </source>
</evidence>
<evidence type="ECO:0000256" key="2">
    <source>
        <dbReference type="ARBA" id="ARBA00004240"/>
    </source>
</evidence>
<dbReference type="GO" id="GO:0005739">
    <property type="term" value="C:mitochondrion"/>
    <property type="evidence" value="ECO:0007669"/>
    <property type="project" value="UniProtKB-SubCell"/>
</dbReference>
<dbReference type="Pfam" id="PF24883">
    <property type="entry name" value="NPHP3_N"/>
    <property type="match status" value="1"/>
</dbReference>
<gene>
    <name evidence="12" type="ORF">PV07_01881</name>
</gene>
<keyword evidence="13" id="KW-1185">Reference proteome</keyword>
<dbReference type="InterPro" id="IPR052374">
    <property type="entry name" value="SERAC1"/>
</dbReference>
<evidence type="ECO:0000259" key="10">
    <source>
        <dbReference type="Pfam" id="PF05057"/>
    </source>
</evidence>
<comment type="similarity">
    <text evidence="4">Belongs to the putative lipase ROG1 family.</text>
</comment>
<organism evidence="12 13">
    <name type="scientific">Cladophialophora immunda</name>
    <dbReference type="NCBI Taxonomy" id="569365"/>
    <lineage>
        <taxon>Eukaryota</taxon>
        <taxon>Fungi</taxon>
        <taxon>Dikarya</taxon>
        <taxon>Ascomycota</taxon>
        <taxon>Pezizomycotina</taxon>
        <taxon>Eurotiomycetes</taxon>
        <taxon>Chaetothyriomycetidae</taxon>
        <taxon>Chaetothyriales</taxon>
        <taxon>Herpotrichiellaceae</taxon>
        <taxon>Cladophialophora</taxon>
    </lineage>
</organism>
<dbReference type="EMBL" id="KN847040">
    <property type="protein sequence ID" value="KIW35167.1"/>
    <property type="molecule type" value="Genomic_DNA"/>
</dbReference>
<keyword evidence="6" id="KW-0256">Endoplasmic reticulum</keyword>
<dbReference type="SUPFAM" id="SSF53474">
    <property type="entry name" value="alpha/beta-Hydrolases"/>
    <property type="match status" value="1"/>
</dbReference>
<evidence type="ECO:0000256" key="9">
    <source>
        <dbReference type="SAM" id="MobiDB-lite"/>
    </source>
</evidence>
<dbReference type="Proteomes" id="UP000054466">
    <property type="component" value="Unassembled WGS sequence"/>
</dbReference>
<proteinExistence type="inferred from homology"/>
<dbReference type="PANTHER" id="PTHR48182">
    <property type="entry name" value="PROTEIN SERAC1"/>
    <property type="match status" value="1"/>
</dbReference>
<accession>A0A0D2BC83</accession>
<evidence type="ECO:0000256" key="3">
    <source>
        <dbReference type="ARBA" id="ARBA00004370"/>
    </source>
</evidence>
<name>A0A0D2BC83_9EURO</name>
<sequence length="473" mass="53418">MASLLKRLTRKRKNPADTDADTDTDKKKGVLKSGIEESAEDSEDVGPLEISDDCKGKALGTDLVFVHGLRGSRLKTWSSQDCFWPRDLLKDDVKDVRIITWGYDADIANAFSYAGKESIFGHAKTLLDDLARARIGITRPIVFICHSLGGLVVKQALIKSAEYKSNNRHPHLGEIYARTTGVIFLGTPHRGSDKESLAEVAANVAYLSFRQPNIQLLQTLKSDAHALDEQRDQFTTISQNLRIVCGKEEIPTGIGLIVKPASAIYDGFHVDQFTIHANHMNMVKFASKKDPGYQRTLFHINNLRKVQQPEDQQENERIAARKEQILKHLDFSTMSNREDKIEDAYADTCTWVLDHGSTTNASSPKPCEFLSWLKNEETFFWISGKAGCGKSTLMKYIYQNDETKRQLSLWANGKELILAGYFFFERGDKNQKSREGMLRSILHQVLRNRPSLIPKVFAKFFVDSSPLPQEFDS</sequence>
<dbReference type="GO" id="GO:0016020">
    <property type="term" value="C:membrane"/>
    <property type="evidence" value="ECO:0007669"/>
    <property type="project" value="UniProtKB-SubCell"/>
</dbReference>
<dbReference type="InterPro" id="IPR056884">
    <property type="entry name" value="NPHP3-like_N"/>
</dbReference>
<dbReference type="GeneID" id="27341075"/>
<dbReference type="OrthoDB" id="4115537at2759"/>
<dbReference type="Gene3D" id="3.40.50.300">
    <property type="entry name" value="P-loop containing nucleotide triphosphate hydrolases"/>
    <property type="match status" value="1"/>
</dbReference>
<reference evidence="12 13" key="1">
    <citation type="submission" date="2015-01" db="EMBL/GenBank/DDBJ databases">
        <title>The Genome Sequence of Cladophialophora immunda CBS83496.</title>
        <authorList>
            <consortium name="The Broad Institute Genomics Platform"/>
            <person name="Cuomo C."/>
            <person name="de Hoog S."/>
            <person name="Gorbushina A."/>
            <person name="Stielow B."/>
            <person name="Teixiera M."/>
            <person name="Abouelleil A."/>
            <person name="Chapman S.B."/>
            <person name="Priest M."/>
            <person name="Young S.K."/>
            <person name="Wortman J."/>
            <person name="Nusbaum C."/>
            <person name="Birren B."/>
        </authorList>
    </citation>
    <scope>NUCLEOTIDE SEQUENCE [LARGE SCALE GENOMIC DNA]</scope>
    <source>
        <strain evidence="12 13">CBS 83496</strain>
    </source>
</reference>
<dbReference type="GO" id="GO:0005783">
    <property type="term" value="C:endoplasmic reticulum"/>
    <property type="evidence" value="ECO:0007669"/>
    <property type="project" value="UniProtKB-SubCell"/>
</dbReference>
<dbReference type="Pfam" id="PF05057">
    <property type="entry name" value="DUF676"/>
    <property type="match status" value="1"/>
</dbReference>
<comment type="subcellular location">
    <subcellularLocation>
        <location evidence="2">Endoplasmic reticulum</location>
    </subcellularLocation>
    <subcellularLocation>
        <location evidence="3">Membrane</location>
    </subcellularLocation>
    <subcellularLocation>
        <location evidence="1">Mitochondrion</location>
    </subcellularLocation>
</comment>
<dbReference type="RefSeq" id="XP_016255383.1">
    <property type="nucleotide sequence ID" value="XM_016388455.1"/>
</dbReference>
<dbReference type="InterPro" id="IPR029058">
    <property type="entry name" value="AB_hydrolase_fold"/>
</dbReference>
<dbReference type="AlphaFoldDB" id="A0A0D2BC83"/>
<keyword evidence="8" id="KW-0472">Membrane</keyword>
<feature type="compositionally biased region" description="Acidic residues" evidence="9">
    <location>
        <begin position="37"/>
        <end position="46"/>
    </location>
</feature>
<feature type="region of interest" description="Disordered" evidence="9">
    <location>
        <begin position="1"/>
        <end position="48"/>
    </location>
</feature>
<evidence type="ECO:0000313" key="12">
    <source>
        <dbReference type="EMBL" id="KIW35167.1"/>
    </source>
</evidence>
<dbReference type="InterPro" id="IPR027417">
    <property type="entry name" value="P-loop_NTPase"/>
</dbReference>
<evidence type="ECO:0000256" key="6">
    <source>
        <dbReference type="ARBA" id="ARBA00022824"/>
    </source>
</evidence>
<evidence type="ECO:0000256" key="8">
    <source>
        <dbReference type="ARBA" id="ARBA00023136"/>
    </source>
</evidence>
<keyword evidence="7" id="KW-0496">Mitochondrion</keyword>
<evidence type="ECO:0000256" key="4">
    <source>
        <dbReference type="ARBA" id="ARBA00007920"/>
    </source>
</evidence>
<dbReference type="PANTHER" id="PTHR48182:SF2">
    <property type="entry name" value="PROTEIN SERAC1"/>
    <property type="match status" value="1"/>
</dbReference>
<dbReference type="VEuPathDB" id="FungiDB:PV07_01881"/>
<evidence type="ECO:0000259" key="11">
    <source>
        <dbReference type="Pfam" id="PF24883"/>
    </source>
</evidence>
<feature type="domain" description="Nephrocystin 3-like N-terminal" evidence="11">
    <location>
        <begin position="348"/>
        <end position="460"/>
    </location>
</feature>
<keyword evidence="5" id="KW-0677">Repeat</keyword>
<feature type="domain" description="DUF676" evidence="10">
    <location>
        <begin position="63"/>
        <end position="209"/>
    </location>
</feature>
<dbReference type="HOGENOM" id="CLU_577458_0_0_1"/>
<evidence type="ECO:0000313" key="13">
    <source>
        <dbReference type="Proteomes" id="UP000054466"/>
    </source>
</evidence>